<dbReference type="RefSeq" id="WP_063970074.1">
    <property type="nucleotide sequence ID" value="NZ_JAMXLT020000021.1"/>
</dbReference>
<protein>
    <submittedName>
        <fullName evidence="2">SdpI family protein</fullName>
    </submittedName>
</protein>
<keyword evidence="1" id="KW-0472">Membrane</keyword>
<feature type="transmembrane region" description="Helical" evidence="1">
    <location>
        <begin position="83"/>
        <end position="101"/>
    </location>
</feature>
<accession>A0ABU4JJ64</accession>
<proteinExistence type="predicted"/>
<dbReference type="EMBL" id="JAMXLT020000021">
    <property type="protein sequence ID" value="MDW8549724.1"/>
    <property type="molecule type" value="Genomic_DNA"/>
</dbReference>
<evidence type="ECO:0000313" key="2">
    <source>
        <dbReference type="EMBL" id="MDW8549724.1"/>
    </source>
</evidence>
<evidence type="ECO:0000313" key="3">
    <source>
        <dbReference type="Proteomes" id="UP001204439"/>
    </source>
</evidence>
<dbReference type="Proteomes" id="UP001204439">
    <property type="component" value="Unassembled WGS sequence"/>
</dbReference>
<keyword evidence="1" id="KW-0812">Transmembrane</keyword>
<dbReference type="Pfam" id="PF13630">
    <property type="entry name" value="SdpI"/>
    <property type="match status" value="1"/>
</dbReference>
<evidence type="ECO:0000256" key="1">
    <source>
        <dbReference type="SAM" id="Phobius"/>
    </source>
</evidence>
<sequence>MIENTTSVPFLVGSVFLFAGILMFVFPPKKINYLYGYRTTSSMKNLERWNFAQKLSSKLLMVFGILLLITGIIGLFFFSDQNVINTIGIVETILLAIFLFVKTEFDLKKKFGKTL</sequence>
<comment type="caution">
    <text evidence="2">The sequence shown here is derived from an EMBL/GenBank/DDBJ whole genome shotgun (WGS) entry which is preliminary data.</text>
</comment>
<feature type="transmembrane region" description="Helical" evidence="1">
    <location>
        <begin position="6"/>
        <end position="26"/>
    </location>
</feature>
<keyword evidence="1" id="KW-1133">Transmembrane helix</keyword>
<name>A0ABU4JJ64_9FLAO</name>
<reference evidence="2 3" key="1">
    <citation type="submission" date="2023-11" db="EMBL/GenBank/DDBJ databases">
        <title>First isolation, identification, and characterization of non-pathogenic Epilithonimonas ginsengisoli isolated from diseased farmed rainbow trout (Oncorhynchus mykiss) in Chile.</title>
        <authorList>
            <person name="Miranda C.D."/>
            <person name="Irgang R."/>
            <person name="Concha C."/>
            <person name="Rojas R."/>
            <person name="Avendano R."/>
        </authorList>
    </citation>
    <scope>NUCLEOTIDE SEQUENCE [LARGE SCALE GENOMIC DNA]</scope>
    <source>
        <strain evidence="2 3">FP99</strain>
    </source>
</reference>
<gene>
    <name evidence="2" type="ORF">NG800_012440</name>
</gene>
<dbReference type="InterPro" id="IPR025962">
    <property type="entry name" value="SdpI/YhfL"/>
</dbReference>
<feature type="transmembrane region" description="Helical" evidence="1">
    <location>
        <begin position="59"/>
        <end position="77"/>
    </location>
</feature>
<organism evidence="2 3">
    <name type="scientific">Epilithonimonas ginsengisoli</name>
    <dbReference type="NCBI Taxonomy" id="1245592"/>
    <lineage>
        <taxon>Bacteria</taxon>
        <taxon>Pseudomonadati</taxon>
        <taxon>Bacteroidota</taxon>
        <taxon>Flavobacteriia</taxon>
        <taxon>Flavobacteriales</taxon>
        <taxon>Weeksellaceae</taxon>
        <taxon>Chryseobacterium group</taxon>
        <taxon>Epilithonimonas</taxon>
    </lineage>
</organism>
<keyword evidence="3" id="KW-1185">Reference proteome</keyword>